<gene>
    <name evidence="3" type="ORF">MENT_LOCUS23925</name>
</gene>
<proteinExistence type="predicted"/>
<dbReference type="Pfam" id="PF00014">
    <property type="entry name" value="Kunitz_BPTI"/>
    <property type="match status" value="1"/>
</dbReference>
<dbReference type="Proteomes" id="UP000580250">
    <property type="component" value="Unassembled WGS sequence"/>
</dbReference>
<dbReference type="EMBL" id="CAJEWN010000199">
    <property type="protein sequence ID" value="CAD2172377.1"/>
    <property type="molecule type" value="Genomic_DNA"/>
</dbReference>
<sequence>MNLINKFIFSFQNVLIKIILISLLLININSINITLEEAKQKSPIPFIESFCDSDRLEFYNFDRRDCREHYDKGYDCGEGLEINNSGMKWYYDNKLEMCMPFGYKGCGGNGNKFISKDICGKYDKCPPPADTAYINLECDLGKENVESILCESIPGTRRHYPISVCPSGYECKDYYFFDRCCNITNQQIYWKNTSNKPKCKNGKNPSEYYGKSCEDEFCSQEEECIQLEIFAHCCPK</sequence>
<organism evidence="3 4">
    <name type="scientific">Meloidogyne enterolobii</name>
    <name type="common">Root-knot nematode worm</name>
    <name type="synonym">Meloidogyne mayaguensis</name>
    <dbReference type="NCBI Taxonomy" id="390850"/>
    <lineage>
        <taxon>Eukaryota</taxon>
        <taxon>Metazoa</taxon>
        <taxon>Ecdysozoa</taxon>
        <taxon>Nematoda</taxon>
        <taxon>Chromadorea</taxon>
        <taxon>Rhabditida</taxon>
        <taxon>Tylenchina</taxon>
        <taxon>Tylenchomorpha</taxon>
        <taxon>Tylenchoidea</taxon>
        <taxon>Meloidogynidae</taxon>
        <taxon>Meloidogyninae</taxon>
        <taxon>Meloidogyne</taxon>
    </lineage>
</organism>
<evidence type="ECO:0000313" key="4">
    <source>
        <dbReference type="Proteomes" id="UP000580250"/>
    </source>
</evidence>
<feature type="transmembrane region" description="Helical" evidence="1">
    <location>
        <begin position="7"/>
        <end position="26"/>
    </location>
</feature>
<dbReference type="OrthoDB" id="4473401at2759"/>
<dbReference type="InterPro" id="IPR036880">
    <property type="entry name" value="Kunitz_BPTI_sf"/>
</dbReference>
<dbReference type="InterPro" id="IPR052861">
    <property type="entry name" value="BPTI/Kunitz_domain"/>
</dbReference>
<dbReference type="SMART" id="SM00131">
    <property type="entry name" value="KU"/>
    <property type="match status" value="1"/>
</dbReference>
<dbReference type="PROSITE" id="PS00280">
    <property type="entry name" value="BPTI_KUNITZ_1"/>
    <property type="match status" value="1"/>
</dbReference>
<reference evidence="3 4" key="1">
    <citation type="submission" date="2020-08" db="EMBL/GenBank/DDBJ databases">
        <authorList>
            <person name="Koutsovoulos G."/>
            <person name="Danchin GJ E."/>
        </authorList>
    </citation>
    <scope>NUCLEOTIDE SEQUENCE [LARGE SCALE GENOMIC DNA]</scope>
</reference>
<dbReference type="AlphaFoldDB" id="A0A6V7VBT9"/>
<accession>A0A6V7VBT9</accession>
<dbReference type="SUPFAM" id="SSF57362">
    <property type="entry name" value="BPTI-like"/>
    <property type="match status" value="1"/>
</dbReference>
<feature type="domain" description="BPTI/Kunitz inhibitor" evidence="2">
    <location>
        <begin position="66"/>
        <end position="123"/>
    </location>
</feature>
<keyword evidence="1" id="KW-0812">Transmembrane</keyword>
<dbReference type="PANTHER" id="PTHR47248">
    <property type="entry name" value="PROTEIN CBG06772"/>
    <property type="match status" value="1"/>
</dbReference>
<dbReference type="Gene3D" id="4.10.410.10">
    <property type="entry name" value="Pancreatic trypsin inhibitor Kunitz domain"/>
    <property type="match status" value="1"/>
</dbReference>
<dbReference type="PROSITE" id="PS50279">
    <property type="entry name" value="BPTI_KUNITZ_2"/>
    <property type="match status" value="1"/>
</dbReference>
<evidence type="ECO:0000256" key="1">
    <source>
        <dbReference type="SAM" id="Phobius"/>
    </source>
</evidence>
<protein>
    <recommendedName>
        <fullName evidence="2">BPTI/Kunitz inhibitor domain-containing protein</fullName>
    </recommendedName>
</protein>
<dbReference type="PANTHER" id="PTHR47248:SF9">
    <property type="entry name" value="BPTI_KUNITZ INHIBITOR DOMAIN-CONTAINING PROTEIN"/>
    <property type="match status" value="1"/>
</dbReference>
<comment type="caution">
    <text evidence="3">The sequence shown here is derived from an EMBL/GenBank/DDBJ whole genome shotgun (WGS) entry which is preliminary data.</text>
</comment>
<dbReference type="InterPro" id="IPR020901">
    <property type="entry name" value="Prtase_inh_Kunz-CS"/>
</dbReference>
<keyword evidence="1" id="KW-0472">Membrane</keyword>
<evidence type="ECO:0000313" key="3">
    <source>
        <dbReference type="EMBL" id="CAD2172377.1"/>
    </source>
</evidence>
<name>A0A6V7VBT9_MELEN</name>
<keyword evidence="1" id="KW-1133">Transmembrane helix</keyword>
<evidence type="ECO:0000259" key="2">
    <source>
        <dbReference type="PROSITE" id="PS50279"/>
    </source>
</evidence>
<dbReference type="InterPro" id="IPR002223">
    <property type="entry name" value="Kunitz_BPTI"/>
</dbReference>
<dbReference type="GO" id="GO:0004867">
    <property type="term" value="F:serine-type endopeptidase inhibitor activity"/>
    <property type="evidence" value="ECO:0007669"/>
    <property type="project" value="InterPro"/>
</dbReference>